<organism evidence="1 2">
    <name type="scientific">Carpinus fangiana</name>
    <dbReference type="NCBI Taxonomy" id="176857"/>
    <lineage>
        <taxon>Eukaryota</taxon>
        <taxon>Viridiplantae</taxon>
        <taxon>Streptophyta</taxon>
        <taxon>Embryophyta</taxon>
        <taxon>Tracheophyta</taxon>
        <taxon>Spermatophyta</taxon>
        <taxon>Magnoliopsida</taxon>
        <taxon>eudicotyledons</taxon>
        <taxon>Gunneridae</taxon>
        <taxon>Pentapetalae</taxon>
        <taxon>rosids</taxon>
        <taxon>fabids</taxon>
        <taxon>Fagales</taxon>
        <taxon>Betulaceae</taxon>
        <taxon>Carpinus</taxon>
    </lineage>
</organism>
<dbReference type="AlphaFoldDB" id="A0A5N6QHD5"/>
<keyword evidence="2" id="KW-1185">Reference proteome</keyword>
<gene>
    <name evidence="1" type="ORF">FH972_002494</name>
</gene>
<dbReference type="Proteomes" id="UP000327013">
    <property type="component" value="Chromosome 1"/>
</dbReference>
<reference evidence="1 2" key="1">
    <citation type="submission" date="2019-06" db="EMBL/GenBank/DDBJ databases">
        <title>A chromosomal-level reference genome of Carpinus fangiana (Coryloideae, Betulaceae).</title>
        <authorList>
            <person name="Yang X."/>
            <person name="Wang Z."/>
            <person name="Zhang L."/>
            <person name="Hao G."/>
            <person name="Liu J."/>
            <person name="Yang Y."/>
        </authorList>
    </citation>
    <scope>NUCLEOTIDE SEQUENCE [LARGE SCALE GENOMIC DNA]</scope>
    <source>
        <strain evidence="1">Cfa_2016G</strain>
        <tissue evidence="1">Leaf</tissue>
    </source>
</reference>
<accession>A0A5N6QHD5</accession>
<dbReference type="EMBL" id="CM017321">
    <property type="protein sequence ID" value="KAE7997901.1"/>
    <property type="molecule type" value="Genomic_DNA"/>
</dbReference>
<name>A0A5N6QHD5_9ROSI</name>
<proteinExistence type="predicted"/>
<sequence>MEYTSSSEASSSCQRLCYCERPMVVKTTQTEHNFGRRLNEIVVTLNGLILSCVRNVKGLELGFGDGTKNCYHKQNGVKAWLKLKSAR</sequence>
<evidence type="ECO:0000313" key="2">
    <source>
        <dbReference type="Proteomes" id="UP000327013"/>
    </source>
</evidence>
<protein>
    <submittedName>
        <fullName evidence="1">Uncharacterized protein</fullName>
    </submittedName>
</protein>
<evidence type="ECO:0000313" key="1">
    <source>
        <dbReference type="EMBL" id="KAE7997901.1"/>
    </source>
</evidence>